<gene>
    <name evidence="4" type="ORF">GGE60_005929</name>
</gene>
<evidence type="ECO:0000256" key="1">
    <source>
        <dbReference type="ARBA" id="ARBA00022676"/>
    </source>
</evidence>
<dbReference type="OrthoDB" id="9790710at2"/>
<sequence>MAKGIRILAPVGYPWEFTGPRIRDYETMRRKFIPFDRLGRGWDGFTIFNPVDVVRCDLIHAFNRIPLNGTPFIIGFESHLPRTFSPDAKYYTPYLYKKLLSEKCRRIVAISNFAKQNFVAGLHADGLPEQDRELLISKTTIRYPNIIIDSVTPPKFQGSSEIFELTFVGNHFGRKGGCVAARIAELAQERKLPLRVNIVSKLQMGGSIWTDPVDGKVLERYVKMLTLPNVSYFPTLPNRDVLTLFDRSHFSLLTTFSDTFGFSVIESMSRGTPALCTAQGALPEFVSDGTNGLMIAPALTPGLSHWGPETDERKTQKFEKSYQDEIERMAIESVRKIEAIFNDHQGYMAMRTAAMNTCKRLFDARDAAEFWNDTYRTALAGRSGKYPTLVPAGVEKR</sequence>
<accession>A0A7W7A022</accession>
<dbReference type="EMBL" id="JACIIG010000038">
    <property type="protein sequence ID" value="MBB4571760.1"/>
    <property type="molecule type" value="Genomic_DNA"/>
</dbReference>
<keyword evidence="1" id="KW-0328">Glycosyltransferase</keyword>
<comment type="caution">
    <text evidence="4">The sequence shown here is derived from an EMBL/GenBank/DDBJ whole genome shotgun (WGS) entry which is preliminary data.</text>
</comment>
<dbReference type="InterPro" id="IPR001296">
    <property type="entry name" value="Glyco_trans_1"/>
</dbReference>
<proteinExistence type="predicted"/>
<dbReference type="Pfam" id="PF00534">
    <property type="entry name" value="Glycos_transf_1"/>
    <property type="match status" value="1"/>
</dbReference>
<organism evidence="4 5">
    <name type="scientific">Rhizobium leucaenae</name>
    <dbReference type="NCBI Taxonomy" id="29450"/>
    <lineage>
        <taxon>Bacteria</taxon>
        <taxon>Pseudomonadati</taxon>
        <taxon>Pseudomonadota</taxon>
        <taxon>Alphaproteobacteria</taxon>
        <taxon>Hyphomicrobiales</taxon>
        <taxon>Rhizobiaceae</taxon>
        <taxon>Rhizobium/Agrobacterium group</taxon>
        <taxon>Rhizobium</taxon>
    </lineage>
</organism>
<dbReference type="SUPFAM" id="SSF53756">
    <property type="entry name" value="UDP-Glycosyltransferase/glycogen phosphorylase"/>
    <property type="match status" value="1"/>
</dbReference>
<dbReference type="RefSeq" id="WP_028755338.1">
    <property type="nucleotide sequence ID" value="NZ_JACIIG010000038.1"/>
</dbReference>
<dbReference type="PANTHER" id="PTHR12526">
    <property type="entry name" value="GLYCOSYLTRANSFERASE"/>
    <property type="match status" value="1"/>
</dbReference>
<keyword evidence="2 4" id="KW-0808">Transferase</keyword>
<evidence type="ECO:0000313" key="5">
    <source>
        <dbReference type="Proteomes" id="UP000543836"/>
    </source>
</evidence>
<feature type="domain" description="Glycosyl transferase family 1" evidence="3">
    <location>
        <begin position="216"/>
        <end position="297"/>
    </location>
</feature>
<dbReference type="GO" id="GO:0016757">
    <property type="term" value="F:glycosyltransferase activity"/>
    <property type="evidence" value="ECO:0007669"/>
    <property type="project" value="UniProtKB-KW"/>
</dbReference>
<keyword evidence="5" id="KW-1185">Reference proteome</keyword>
<reference evidence="4 5" key="1">
    <citation type="submission" date="2020-08" db="EMBL/GenBank/DDBJ databases">
        <title>Genomic Encyclopedia of Type Strains, Phase IV (KMG-V): Genome sequencing to study the core and pangenomes of soil and plant-associated prokaryotes.</title>
        <authorList>
            <person name="Whitman W."/>
        </authorList>
    </citation>
    <scope>NUCLEOTIDE SEQUENCE [LARGE SCALE GENOMIC DNA]</scope>
    <source>
        <strain evidence="4 5">SEMIA 492</strain>
    </source>
</reference>
<dbReference type="AlphaFoldDB" id="A0A7W7A022"/>
<dbReference type="Proteomes" id="UP000543836">
    <property type="component" value="Unassembled WGS sequence"/>
</dbReference>
<evidence type="ECO:0000256" key="2">
    <source>
        <dbReference type="ARBA" id="ARBA00022679"/>
    </source>
</evidence>
<name>A0A7W7A022_9HYPH</name>
<dbReference type="CDD" id="cd03801">
    <property type="entry name" value="GT4_PimA-like"/>
    <property type="match status" value="1"/>
</dbReference>
<dbReference type="Gene3D" id="3.40.50.2000">
    <property type="entry name" value="Glycogen Phosphorylase B"/>
    <property type="match status" value="1"/>
</dbReference>
<dbReference type="GeneID" id="32525122"/>
<protein>
    <submittedName>
        <fullName evidence="4">Glycosyltransferase involved in cell wall biosynthesis</fullName>
    </submittedName>
</protein>
<dbReference type="PANTHER" id="PTHR12526:SF510">
    <property type="entry name" value="D-INOSITOL 3-PHOSPHATE GLYCOSYLTRANSFERASE"/>
    <property type="match status" value="1"/>
</dbReference>
<evidence type="ECO:0000313" key="4">
    <source>
        <dbReference type="EMBL" id="MBB4571760.1"/>
    </source>
</evidence>
<evidence type="ECO:0000259" key="3">
    <source>
        <dbReference type="Pfam" id="PF00534"/>
    </source>
</evidence>